<protein>
    <recommendedName>
        <fullName evidence="2">Alpha/beta hydrolase fold-3 domain-containing protein</fullName>
    </recommendedName>
</protein>
<dbReference type="Pfam" id="PF07859">
    <property type="entry name" value="Abhydrolase_3"/>
    <property type="match status" value="1"/>
</dbReference>
<accession>A0A1Y2SX80</accession>
<dbReference type="Proteomes" id="UP000243540">
    <property type="component" value="Unassembled WGS sequence"/>
</dbReference>
<dbReference type="InterPro" id="IPR019826">
    <property type="entry name" value="Carboxylesterase_B_AS"/>
</dbReference>
<dbReference type="AlphaFoldDB" id="A0A1Y2SX80"/>
<dbReference type="RefSeq" id="WP_086106928.1">
    <property type="nucleotide sequence ID" value="NZ_NEKC01000013.1"/>
</dbReference>
<evidence type="ECO:0000256" key="1">
    <source>
        <dbReference type="ARBA" id="ARBA00022801"/>
    </source>
</evidence>
<dbReference type="STRING" id="1160091.B9T39_06075"/>
<proteinExistence type="predicted"/>
<comment type="caution">
    <text evidence="3">The sequence shown here is derived from an EMBL/GenBank/DDBJ whole genome shotgun (WGS) entry which is preliminary data.</text>
</comment>
<dbReference type="EMBL" id="NEKC01000013">
    <property type="protein sequence ID" value="OTA28659.1"/>
    <property type="molecule type" value="Genomic_DNA"/>
</dbReference>
<reference evidence="3 4" key="1">
    <citation type="submission" date="2017-04" db="EMBL/GenBank/DDBJ databases">
        <title>Draft genome sequences of Alloscardovia macacae UMA81211 and UMA81212 isolated from the feces of a rhesus macaque (Macaca mulatta).</title>
        <authorList>
            <person name="Albert K."/>
            <person name="Sela D.A."/>
        </authorList>
    </citation>
    <scope>NUCLEOTIDE SEQUENCE [LARGE SCALE GENOMIC DNA]</scope>
    <source>
        <strain evidence="3 4">UMA81212</strain>
    </source>
</reference>
<gene>
    <name evidence="3" type="ORF">B9T39_06075</name>
</gene>
<organism evidence="3 4">
    <name type="scientific">Alloscardovia macacae</name>
    <dbReference type="NCBI Taxonomy" id="1160091"/>
    <lineage>
        <taxon>Bacteria</taxon>
        <taxon>Bacillati</taxon>
        <taxon>Actinomycetota</taxon>
        <taxon>Actinomycetes</taxon>
        <taxon>Bifidobacteriales</taxon>
        <taxon>Bifidobacteriaceae</taxon>
        <taxon>Alloscardovia</taxon>
    </lineage>
</organism>
<dbReference type="InterPro" id="IPR029058">
    <property type="entry name" value="AB_hydrolase_fold"/>
</dbReference>
<dbReference type="InterPro" id="IPR013094">
    <property type="entry name" value="AB_hydrolase_3"/>
</dbReference>
<evidence type="ECO:0000313" key="4">
    <source>
        <dbReference type="Proteomes" id="UP000243540"/>
    </source>
</evidence>
<dbReference type="Gene3D" id="3.40.50.1820">
    <property type="entry name" value="alpha/beta hydrolase"/>
    <property type="match status" value="1"/>
</dbReference>
<feature type="domain" description="Alpha/beta hydrolase fold-3" evidence="2">
    <location>
        <begin position="130"/>
        <end position="327"/>
    </location>
</feature>
<dbReference type="GO" id="GO:0016787">
    <property type="term" value="F:hydrolase activity"/>
    <property type="evidence" value="ECO:0007669"/>
    <property type="project" value="UniProtKB-KW"/>
</dbReference>
<evidence type="ECO:0000259" key="2">
    <source>
        <dbReference type="Pfam" id="PF07859"/>
    </source>
</evidence>
<dbReference type="PANTHER" id="PTHR48081">
    <property type="entry name" value="AB HYDROLASE SUPERFAMILY PROTEIN C4A8.06C"/>
    <property type="match status" value="1"/>
</dbReference>
<name>A0A1Y2SX80_9BIFI</name>
<sequence>MTAPHPAGYSDNTSPDAIVAQVRACATPEEAGKFWTLMEEDLDGVSEKARAAALAMRTEACHVDFPRISAWQLPADVRGELAVPYVEDGDRCHYLDVFYPADALESDALKSDAPESDALEAGARTYPVVIDCHGGGFVYGTRELNRSFAMHLAHRGYVVVLPSYRPGPRFTFADILTDLSAAYSWTRENAARFGGDVNRLFLTGDSAGGCMALYSAVLEASSAFSAQSGIPQAGLDIRGLLLVCGVYDLASCFDETATRGVLAGISSEVFASVRAKFAGFESTAQLLDAVSLPPIFVNTASDDFLHNENVDLYERLQAQGVYTELDDADAKKWGSLGHVYVVGLATHERAQKTLDAMDAFIQKVLG</sequence>
<dbReference type="PROSITE" id="PS00122">
    <property type="entry name" value="CARBOXYLESTERASE_B_1"/>
    <property type="match status" value="1"/>
</dbReference>
<dbReference type="InterPro" id="IPR050300">
    <property type="entry name" value="GDXG_lipolytic_enzyme"/>
</dbReference>
<dbReference type="SUPFAM" id="SSF53474">
    <property type="entry name" value="alpha/beta-Hydrolases"/>
    <property type="match status" value="1"/>
</dbReference>
<evidence type="ECO:0000313" key="3">
    <source>
        <dbReference type="EMBL" id="OTA28659.1"/>
    </source>
</evidence>
<keyword evidence="1" id="KW-0378">Hydrolase</keyword>